<protein>
    <submittedName>
        <fullName evidence="1">Uncharacterized protein</fullName>
    </submittedName>
</protein>
<sequence length="131" mass="14783">MYNQTSTSCFLWCNFRFLSPEGWLELPGDWQEEFESEWLDTGIGLQDHQIHLFLEAKFPSLQRASSIVKDNVVSVTPYAPACYHNDFSKNSGAKLPPCLQKHGTRFQSAVPLNIQEPPAPLAKGALKEESQ</sequence>
<proteinExistence type="predicted"/>
<accession>A0A5J9W5B0</accession>
<reference evidence="1 2" key="1">
    <citation type="journal article" date="2019" name="Sci. Rep.">
        <title>A high-quality genome of Eragrostis curvula grass provides insights into Poaceae evolution and supports new strategies to enhance forage quality.</title>
        <authorList>
            <person name="Carballo J."/>
            <person name="Santos B.A.C.M."/>
            <person name="Zappacosta D."/>
            <person name="Garbus I."/>
            <person name="Selva J.P."/>
            <person name="Gallo C.A."/>
            <person name="Diaz A."/>
            <person name="Albertini E."/>
            <person name="Caccamo M."/>
            <person name="Echenique V."/>
        </authorList>
    </citation>
    <scope>NUCLEOTIDE SEQUENCE [LARGE SCALE GENOMIC DNA]</scope>
    <source>
        <strain evidence="2">cv. Victoria</strain>
        <tissue evidence="1">Leaf</tissue>
    </source>
</reference>
<evidence type="ECO:0000313" key="1">
    <source>
        <dbReference type="EMBL" id="TVU42684.1"/>
    </source>
</evidence>
<gene>
    <name evidence="1" type="ORF">EJB05_09104</name>
</gene>
<comment type="caution">
    <text evidence="1">The sequence shown here is derived from an EMBL/GenBank/DDBJ whole genome shotgun (WGS) entry which is preliminary data.</text>
</comment>
<dbReference type="Proteomes" id="UP000324897">
    <property type="component" value="Unassembled WGS sequence"/>
</dbReference>
<organism evidence="1 2">
    <name type="scientific">Eragrostis curvula</name>
    <name type="common">weeping love grass</name>
    <dbReference type="NCBI Taxonomy" id="38414"/>
    <lineage>
        <taxon>Eukaryota</taxon>
        <taxon>Viridiplantae</taxon>
        <taxon>Streptophyta</taxon>
        <taxon>Embryophyta</taxon>
        <taxon>Tracheophyta</taxon>
        <taxon>Spermatophyta</taxon>
        <taxon>Magnoliopsida</taxon>
        <taxon>Liliopsida</taxon>
        <taxon>Poales</taxon>
        <taxon>Poaceae</taxon>
        <taxon>PACMAD clade</taxon>
        <taxon>Chloridoideae</taxon>
        <taxon>Eragrostideae</taxon>
        <taxon>Eragrostidinae</taxon>
        <taxon>Eragrostis</taxon>
    </lineage>
</organism>
<keyword evidence="2" id="KW-1185">Reference proteome</keyword>
<evidence type="ECO:0000313" key="2">
    <source>
        <dbReference type="Proteomes" id="UP000324897"/>
    </source>
</evidence>
<dbReference type="Gramene" id="TVU42684">
    <property type="protein sequence ID" value="TVU42684"/>
    <property type="gene ID" value="EJB05_09104"/>
</dbReference>
<dbReference type="AlphaFoldDB" id="A0A5J9W5B0"/>
<name>A0A5J9W5B0_9POAL</name>
<dbReference type="EMBL" id="RWGY01000005">
    <property type="protein sequence ID" value="TVU42684.1"/>
    <property type="molecule type" value="Genomic_DNA"/>
</dbReference>